<gene>
    <name evidence="1" type="ORF">AGLY_005186</name>
</gene>
<organism evidence="1 2">
    <name type="scientific">Aphis glycines</name>
    <name type="common">Soybean aphid</name>
    <dbReference type="NCBI Taxonomy" id="307491"/>
    <lineage>
        <taxon>Eukaryota</taxon>
        <taxon>Metazoa</taxon>
        <taxon>Ecdysozoa</taxon>
        <taxon>Arthropoda</taxon>
        <taxon>Hexapoda</taxon>
        <taxon>Insecta</taxon>
        <taxon>Pterygota</taxon>
        <taxon>Neoptera</taxon>
        <taxon>Paraneoptera</taxon>
        <taxon>Hemiptera</taxon>
        <taxon>Sternorrhyncha</taxon>
        <taxon>Aphidomorpha</taxon>
        <taxon>Aphidoidea</taxon>
        <taxon>Aphididae</taxon>
        <taxon>Aphidini</taxon>
        <taxon>Aphis</taxon>
        <taxon>Aphis</taxon>
    </lineage>
</organism>
<dbReference type="Proteomes" id="UP000475862">
    <property type="component" value="Unassembled WGS sequence"/>
</dbReference>
<proteinExistence type="predicted"/>
<comment type="caution">
    <text evidence="1">The sequence shown here is derived from an EMBL/GenBank/DDBJ whole genome shotgun (WGS) entry which is preliminary data.</text>
</comment>
<reference evidence="1 2" key="1">
    <citation type="submission" date="2019-08" db="EMBL/GenBank/DDBJ databases">
        <title>The genome of the soybean aphid Biotype 1, its phylome, world population structure and adaptation to the North American continent.</title>
        <authorList>
            <person name="Giordano R."/>
            <person name="Donthu R.K."/>
            <person name="Hernandez A.G."/>
            <person name="Wright C.L."/>
            <person name="Zimin A.V."/>
        </authorList>
    </citation>
    <scope>NUCLEOTIDE SEQUENCE [LARGE SCALE GENOMIC DNA]</scope>
    <source>
        <tissue evidence="1">Whole aphids</tissue>
    </source>
</reference>
<evidence type="ECO:0000313" key="2">
    <source>
        <dbReference type="Proteomes" id="UP000475862"/>
    </source>
</evidence>
<name>A0A6G0TWE6_APHGL</name>
<evidence type="ECO:0000313" key="1">
    <source>
        <dbReference type="EMBL" id="KAE9539934.1"/>
    </source>
</evidence>
<dbReference type="EMBL" id="VYZN01000014">
    <property type="protein sequence ID" value="KAE9539934.1"/>
    <property type="molecule type" value="Genomic_DNA"/>
</dbReference>
<keyword evidence="2" id="KW-1185">Reference proteome</keyword>
<protein>
    <submittedName>
        <fullName evidence="1">Uncharacterized protein</fullName>
    </submittedName>
</protein>
<sequence length="212" mass="24650">MIKKEDGQVSYPLLYNMFPNKSGTKTFKTVSLPIVKQSPMTHLRIIKCIHTCMRLIDTINSPIPNKLRENLTAIELCNRLNFLRTNFVPSSPKFKVWRGVGDKLIIFFENIREQQAAFAFITSFIISSYMKKRRIVDISMVHIKPDEYRFSNPYSINFAPNIRIKALNNFGFRFIEDALANSDLHILIVFVCRLSTRFWSPPQYCVMLFGVA</sequence>
<accession>A0A6G0TWE6</accession>
<dbReference type="AlphaFoldDB" id="A0A6G0TWE6"/>